<dbReference type="EMBL" id="HBGW01028020">
    <property type="protein sequence ID" value="CAD9547173.1"/>
    <property type="molecule type" value="Transcribed_RNA"/>
</dbReference>
<reference evidence="2" key="1">
    <citation type="submission" date="2021-01" db="EMBL/GenBank/DDBJ databases">
        <authorList>
            <person name="Corre E."/>
            <person name="Pelletier E."/>
            <person name="Niang G."/>
            <person name="Scheremetjew M."/>
            <person name="Finn R."/>
            <person name="Kale V."/>
            <person name="Holt S."/>
            <person name="Cochrane G."/>
            <person name="Meng A."/>
            <person name="Brown T."/>
            <person name="Cohen L."/>
        </authorList>
    </citation>
    <scope>NUCLEOTIDE SEQUENCE</scope>
    <source>
        <strain evidence="2">RCC3387</strain>
    </source>
</reference>
<gene>
    <name evidence="2" type="ORF">BRAN1462_LOCUS17827</name>
</gene>
<evidence type="ECO:0000259" key="1">
    <source>
        <dbReference type="PROSITE" id="PS50020"/>
    </source>
</evidence>
<dbReference type="PROSITE" id="PS50020">
    <property type="entry name" value="WW_DOMAIN_2"/>
    <property type="match status" value="1"/>
</dbReference>
<evidence type="ECO:0000313" key="2">
    <source>
        <dbReference type="EMBL" id="CAD9547173.1"/>
    </source>
</evidence>
<proteinExistence type="predicted"/>
<dbReference type="SMART" id="SM00456">
    <property type="entry name" value="WW"/>
    <property type="match status" value="1"/>
</dbReference>
<dbReference type="SUPFAM" id="SSF51045">
    <property type="entry name" value="WW domain"/>
    <property type="match status" value="1"/>
</dbReference>
<dbReference type="PROSITE" id="PS01159">
    <property type="entry name" value="WW_DOMAIN_1"/>
    <property type="match status" value="1"/>
</dbReference>
<feature type="domain" description="WW" evidence="1">
    <location>
        <begin position="1"/>
        <end position="32"/>
    </location>
</feature>
<dbReference type="Pfam" id="PF00397">
    <property type="entry name" value="WW"/>
    <property type="match status" value="1"/>
</dbReference>
<protein>
    <recommendedName>
        <fullName evidence="1">WW domain-containing protein</fullName>
    </recommendedName>
</protein>
<sequence length="206" mass="23283">MPPGWAAHQDQEGRVYYLNAETGESSWDPPAGACAWSIDYTYALGPEGHEYKFHSKVRMLDRSYTSVSSTVEALQEGTLIVEEGICVLFSASRGLYYLVWRQDRQDLADRICFPWNMDQVMCMGPVGLEDAFANRAALLEKDVYVSVTQAIEALNLGELDFSEPGWCVVFSESQQRYYLLFHCDKAADVAATFQPWRDPDEEAEGH</sequence>
<name>A0A7S2JGN2_9DINO</name>
<dbReference type="Gene3D" id="2.20.70.10">
    <property type="match status" value="1"/>
</dbReference>
<dbReference type="CDD" id="cd00201">
    <property type="entry name" value="WW"/>
    <property type="match status" value="1"/>
</dbReference>
<organism evidence="2">
    <name type="scientific">Zooxanthella nutricula</name>
    <dbReference type="NCBI Taxonomy" id="1333877"/>
    <lineage>
        <taxon>Eukaryota</taxon>
        <taxon>Sar</taxon>
        <taxon>Alveolata</taxon>
        <taxon>Dinophyceae</taxon>
        <taxon>Peridiniales</taxon>
        <taxon>Peridiniales incertae sedis</taxon>
        <taxon>Zooxanthella</taxon>
    </lineage>
</organism>
<dbReference type="AlphaFoldDB" id="A0A7S2JGN2"/>
<dbReference type="InterPro" id="IPR001202">
    <property type="entry name" value="WW_dom"/>
</dbReference>
<accession>A0A7S2JGN2</accession>
<dbReference type="InterPro" id="IPR036020">
    <property type="entry name" value="WW_dom_sf"/>
</dbReference>